<gene>
    <name evidence="5" type="ORF">S01H1_01545</name>
</gene>
<protein>
    <recommendedName>
        <fullName evidence="4">Aromatic amino acid beta-eliminating lyase/threonine aldolase domain-containing protein</fullName>
    </recommendedName>
</protein>
<sequence>MIRIFKTNYTKDKIDFRMEAAMNELSLPTDKMREGGIIPKIGAHEHFDVYQEDPAINSLEELAAKKIGKESSLFVASGTMGNLIAVLTHCIRGDEVILEAGAHMLYYEVGGMSALGGVLPRTIVGNRGIITPKQIE</sequence>
<evidence type="ECO:0000256" key="3">
    <source>
        <dbReference type="ARBA" id="ARBA00022898"/>
    </source>
</evidence>
<comment type="cofactor">
    <cofactor evidence="1">
        <name>pyridoxal 5'-phosphate</name>
        <dbReference type="ChEBI" id="CHEBI:597326"/>
    </cofactor>
</comment>
<evidence type="ECO:0000259" key="4">
    <source>
        <dbReference type="Pfam" id="PF01212"/>
    </source>
</evidence>
<evidence type="ECO:0000256" key="1">
    <source>
        <dbReference type="ARBA" id="ARBA00001933"/>
    </source>
</evidence>
<dbReference type="SUPFAM" id="SSF53383">
    <property type="entry name" value="PLP-dependent transferases"/>
    <property type="match status" value="1"/>
</dbReference>
<reference evidence="5" key="1">
    <citation type="journal article" date="2014" name="Front. Microbiol.">
        <title>High frequency of phylogenetically diverse reductive dehalogenase-homologous genes in deep subseafloor sedimentary metagenomes.</title>
        <authorList>
            <person name="Kawai M."/>
            <person name="Futagami T."/>
            <person name="Toyoda A."/>
            <person name="Takaki Y."/>
            <person name="Nishi S."/>
            <person name="Hori S."/>
            <person name="Arai W."/>
            <person name="Tsubouchi T."/>
            <person name="Morono Y."/>
            <person name="Uchiyama I."/>
            <person name="Ito T."/>
            <person name="Fujiyama A."/>
            <person name="Inagaki F."/>
            <person name="Takami H."/>
        </authorList>
    </citation>
    <scope>NUCLEOTIDE SEQUENCE</scope>
    <source>
        <strain evidence="5">Expedition CK06-06</strain>
    </source>
</reference>
<evidence type="ECO:0000256" key="2">
    <source>
        <dbReference type="ARBA" id="ARBA00006966"/>
    </source>
</evidence>
<dbReference type="PANTHER" id="PTHR48097:SF9">
    <property type="entry name" value="L-THREONINE ALDOLASE"/>
    <property type="match status" value="1"/>
</dbReference>
<keyword evidence="3" id="KW-0663">Pyridoxal phosphate</keyword>
<dbReference type="GO" id="GO:0008732">
    <property type="term" value="F:L-allo-threonine aldolase activity"/>
    <property type="evidence" value="ECO:0007669"/>
    <property type="project" value="TreeGrafter"/>
</dbReference>
<dbReference type="Gene3D" id="3.40.640.10">
    <property type="entry name" value="Type I PLP-dependent aspartate aminotransferase-like (Major domain)"/>
    <property type="match status" value="1"/>
</dbReference>
<proteinExistence type="inferred from homology"/>
<dbReference type="InterPro" id="IPR001597">
    <property type="entry name" value="ArAA_b-elim_lyase/Thr_aldolase"/>
</dbReference>
<organism evidence="5">
    <name type="scientific">marine sediment metagenome</name>
    <dbReference type="NCBI Taxonomy" id="412755"/>
    <lineage>
        <taxon>unclassified sequences</taxon>
        <taxon>metagenomes</taxon>
        <taxon>ecological metagenomes</taxon>
    </lineage>
</organism>
<dbReference type="Pfam" id="PF01212">
    <property type="entry name" value="Beta_elim_lyase"/>
    <property type="match status" value="1"/>
</dbReference>
<accession>X0TXY0</accession>
<dbReference type="PANTHER" id="PTHR48097">
    <property type="entry name" value="L-THREONINE ALDOLASE-RELATED"/>
    <property type="match status" value="1"/>
</dbReference>
<comment type="similarity">
    <text evidence="2">Belongs to the threonine aldolase family.</text>
</comment>
<feature type="non-terminal residue" evidence="5">
    <location>
        <position position="136"/>
    </location>
</feature>
<feature type="domain" description="Aromatic amino acid beta-eliminating lyase/threonine aldolase" evidence="4">
    <location>
        <begin position="28"/>
        <end position="136"/>
    </location>
</feature>
<dbReference type="InterPro" id="IPR015424">
    <property type="entry name" value="PyrdxlP-dep_Trfase"/>
</dbReference>
<evidence type="ECO:0000313" key="5">
    <source>
        <dbReference type="EMBL" id="GAF81000.1"/>
    </source>
</evidence>
<dbReference type="GO" id="GO:0005829">
    <property type="term" value="C:cytosol"/>
    <property type="evidence" value="ECO:0007669"/>
    <property type="project" value="TreeGrafter"/>
</dbReference>
<dbReference type="EMBL" id="BARS01000679">
    <property type="protein sequence ID" value="GAF81000.1"/>
    <property type="molecule type" value="Genomic_DNA"/>
</dbReference>
<dbReference type="GO" id="GO:0006567">
    <property type="term" value="P:L-threonine catabolic process"/>
    <property type="evidence" value="ECO:0007669"/>
    <property type="project" value="TreeGrafter"/>
</dbReference>
<comment type="caution">
    <text evidence="5">The sequence shown here is derived from an EMBL/GenBank/DDBJ whole genome shotgun (WGS) entry which is preliminary data.</text>
</comment>
<dbReference type="GO" id="GO:0006545">
    <property type="term" value="P:glycine biosynthetic process"/>
    <property type="evidence" value="ECO:0007669"/>
    <property type="project" value="TreeGrafter"/>
</dbReference>
<dbReference type="InterPro" id="IPR015421">
    <property type="entry name" value="PyrdxlP-dep_Trfase_major"/>
</dbReference>
<name>X0TXY0_9ZZZZ</name>
<dbReference type="AlphaFoldDB" id="X0TXY0"/>